<accession>V9R794</accession>
<evidence type="ECO:0000313" key="1">
    <source>
        <dbReference type="EMBL" id="AHC39687.1"/>
    </source>
</evidence>
<dbReference type="EMBL" id="CP006917">
    <property type="protein sequence ID" value="AHC39687.1"/>
    <property type="molecule type" value="Genomic_DNA"/>
</dbReference>
<reference evidence="1 2" key="1">
    <citation type="journal article" date="2014" name="Genome Announc.">
        <title>Complete Genome Sequence of Ehrlichia muris Strain AS145T, a Model Monocytotropic Ehrlichia Strain.</title>
        <authorList>
            <person name="Thirumalapura N.R."/>
            <person name="Qin X."/>
            <person name="Kuriakose J.A."/>
            <person name="Walker D.H."/>
        </authorList>
    </citation>
    <scope>NUCLEOTIDE SEQUENCE [LARGE SCALE GENOMIC DNA]</scope>
    <source>
        <strain evidence="2">AS154</strain>
    </source>
</reference>
<dbReference type="KEGG" id="emr:EMUR_01740"/>
<proteinExistence type="predicted"/>
<keyword evidence="2" id="KW-1185">Reference proteome</keyword>
<gene>
    <name evidence="1" type="ORF">EMUR_01740</name>
</gene>
<organism evidence="1 2">
    <name type="scientific">Ehrlichia muris AS145</name>
    <dbReference type="NCBI Taxonomy" id="1423892"/>
    <lineage>
        <taxon>Bacteria</taxon>
        <taxon>Pseudomonadati</taxon>
        <taxon>Pseudomonadota</taxon>
        <taxon>Alphaproteobacteria</taxon>
        <taxon>Rickettsiales</taxon>
        <taxon>Anaplasmataceae</taxon>
        <taxon>Ehrlichia</taxon>
    </lineage>
</organism>
<sequence length="45" mass="5508">MTKKFSDENYNFIKKYLMMHEHLFVLIIANKTNISKLYTDINFLH</sequence>
<name>V9R794_9RICK</name>
<dbReference type="HOGENOM" id="CLU_3199212_0_0_5"/>
<protein>
    <submittedName>
        <fullName evidence="1">Uncharacterized protein</fullName>
    </submittedName>
</protein>
<evidence type="ECO:0000313" key="2">
    <source>
        <dbReference type="Proteomes" id="UP000018689"/>
    </source>
</evidence>
<dbReference type="AlphaFoldDB" id="V9R794"/>
<dbReference type="Proteomes" id="UP000018689">
    <property type="component" value="Chromosome"/>
</dbReference>